<accession>A0AAD8MJI9</accession>
<gene>
    <name evidence="7" type="ORF">POM88_031197</name>
</gene>
<evidence type="ECO:0000256" key="1">
    <source>
        <dbReference type="ARBA" id="ARBA00004116"/>
    </source>
</evidence>
<dbReference type="GO" id="GO:0012505">
    <property type="term" value="C:endomembrane system"/>
    <property type="evidence" value="ECO:0007669"/>
    <property type="project" value="TreeGrafter"/>
</dbReference>
<feature type="chain" id="PRO_5042065433" evidence="5">
    <location>
        <begin position="22"/>
        <end position="329"/>
    </location>
</feature>
<evidence type="ECO:0000259" key="6">
    <source>
        <dbReference type="Pfam" id="PF03088"/>
    </source>
</evidence>
<organism evidence="7 8">
    <name type="scientific">Heracleum sosnowskyi</name>
    <dbReference type="NCBI Taxonomy" id="360622"/>
    <lineage>
        <taxon>Eukaryota</taxon>
        <taxon>Viridiplantae</taxon>
        <taxon>Streptophyta</taxon>
        <taxon>Embryophyta</taxon>
        <taxon>Tracheophyta</taxon>
        <taxon>Spermatophyta</taxon>
        <taxon>Magnoliopsida</taxon>
        <taxon>eudicotyledons</taxon>
        <taxon>Gunneridae</taxon>
        <taxon>Pentapetalae</taxon>
        <taxon>asterids</taxon>
        <taxon>campanulids</taxon>
        <taxon>Apiales</taxon>
        <taxon>Apiaceae</taxon>
        <taxon>Apioideae</taxon>
        <taxon>apioid superclade</taxon>
        <taxon>Tordylieae</taxon>
        <taxon>Tordyliinae</taxon>
        <taxon>Heracleum</taxon>
    </lineage>
</organism>
<comment type="similarity">
    <text evidence="2">Belongs to the strictosidine synthase family.</text>
</comment>
<feature type="domain" description="Strictosidine synthase conserved region" evidence="6">
    <location>
        <begin position="146"/>
        <end position="232"/>
    </location>
</feature>
<evidence type="ECO:0000256" key="3">
    <source>
        <dbReference type="ARBA" id="ARBA00022554"/>
    </source>
</evidence>
<name>A0AAD8MJI9_9APIA</name>
<protein>
    <submittedName>
        <fullName evidence="7">Strictosidine synthase</fullName>
    </submittedName>
</protein>
<keyword evidence="4" id="KW-0325">Glycoprotein</keyword>
<dbReference type="PANTHER" id="PTHR10426:SF136">
    <property type="entry name" value="PROTEIN STRICTOSIDINE SYNTHASE-LIKE 9-LIKE"/>
    <property type="match status" value="1"/>
</dbReference>
<evidence type="ECO:0000256" key="4">
    <source>
        <dbReference type="ARBA" id="ARBA00023180"/>
    </source>
</evidence>
<dbReference type="Gene3D" id="2.120.10.30">
    <property type="entry name" value="TolB, C-terminal domain"/>
    <property type="match status" value="1"/>
</dbReference>
<dbReference type="GO" id="GO:0016787">
    <property type="term" value="F:hydrolase activity"/>
    <property type="evidence" value="ECO:0007669"/>
    <property type="project" value="TreeGrafter"/>
</dbReference>
<dbReference type="Pfam" id="PF03088">
    <property type="entry name" value="Str_synth"/>
    <property type="match status" value="1"/>
</dbReference>
<evidence type="ECO:0000313" key="8">
    <source>
        <dbReference type="Proteomes" id="UP001237642"/>
    </source>
</evidence>
<dbReference type="Proteomes" id="UP001237642">
    <property type="component" value="Unassembled WGS sequence"/>
</dbReference>
<evidence type="ECO:0000256" key="2">
    <source>
        <dbReference type="ARBA" id="ARBA00009191"/>
    </source>
</evidence>
<sequence length="329" mass="36167">MISISRFMINFLLFFVPFVLSQPGSFSKILLPPQATSPESVAVDPRGGGPYVTIADGRILKWLGPDFGFMDFATTSPDRTKEVCDGTLNSDLIFQCGRPLGFSFNTTTDELYIVDGVLGLFVVGPNGGPAKRLASSAEGVTFRFLNGADVDPVTGNVFFTSATTTFDIRNITQPGFQPDASGRLLKYDPRTQQVTVLLRGLFVAIGPAVSPDGSFVVFSELGNKRILRYWLRGFRANTVEVLFTVPGFPNKIKRTSRGDFWVPVNVMDPQTFFITPKGFRFNIFGQVTQKVDFSSQYSGQNITVLNEQNGVLRIGSRTVNFIGRYSASI</sequence>
<keyword evidence="3" id="KW-0926">Vacuole</keyword>
<reference evidence="7" key="2">
    <citation type="submission" date="2023-05" db="EMBL/GenBank/DDBJ databases">
        <authorList>
            <person name="Schelkunov M.I."/>
        </authorList>
    </citation>
    <scope>NUCLEOTIDE SEQUENCE</scope>
    <source>
        <strain evidence="7">Hsosn_3</strain>
        <tissue evidence="7">Leaf</tissue>
    </source>
</reference>
<dbReference type="PANTHER" id="PTHR10426">
    <property type="entry name" value="STRICTOSIDINE SYNTHASE-RELATED"/>
    <property type="match status" value="1"/>
</dbReference>
<evidence type="ECO:0000256" key="5">
    <source>
        <dbReference type="SAM" id="SignalP"/>
    </source>
</evidence>
<keyword evidence="8" id="KW-1185">Reference proteome</keyword>
<keyword evidence="5" id="KW-0732">Signal</keyword>
<proteinExistence type="inferred from homology"/>
<feature type="signal peptide" evidence="5">
    <location>
        <begin position="1"/>
        <end position="21"/>
    </location>
</feature>
<dbReference type="GO" id="GO:0005773">
    <property type="term" value="C:vacuole"/>
    <property type="evidence" value="ECO:0007669"/>
    <property type="project" value="UniProtKB-SubCell"/>
</dbReference>
<dbReference type="InterPro" id="IPR011042">
    <property type="entry name" value="6-blade_b-propeller_TolB-like"/>
</dbReference>
<comment type="caution">
    <text evidence="7">The sequence shown here is derived from an EMBL/GenBank/DDBJ whole genome shotgun (WGS) entry which is preliminary data.</text>
</comment>
<dbReference type="SUPFAM" id="SSF63829">
    <property type="entry name" value="Calcium-dependent phosphotriesterase"/>
    <property type="match status" value="1"/>
</dbReference>
<reference evidence="7" key="1">
    <citation type="submission" date="2023-02" db="EMBL/GenBank/DDBJ databases">
        <title>Genome of toxic invasive species Heracleum sosnowskyi carries increased number of genes despite the absence of recent whole-genome duplications.</title>
        <authorList>
            <person name="Schelkunov M."/>
            <person name="Shtratnikova V."/>
            <person name="Makarenko M."/>
            <person name="Klepikova A."/>
            <person name="Omelchenko D."/>
            <person name="Novikova G."/>
            <person name="Obukhova E."/>
            <person name="Bogdanov V."/>
            <person name="Penin A."/>
            <person name="Logacheva M."/>
        </authorList>
    </citation>
    <scope>NUCLEOTIDE SEQUENCE</scope>
    <source>
        <strain evidence="7">Hsosn_3</strain>
        <tissue evidence="7">Leaf</tissue>
    </source>
</reference>
<dbReference type="InterPro" id="IPR018119">
    <property type="entry name" value="Strictosidine_synth_cons-reg"/>
</dbReference>
<evidence type="ECO:0000313" key="7">
    <source>
        <dbReference type="EMBL" id="KAK1375004.1"/>
    </source>
</evidence>
<dbReference type="EMBL" id="JAUIZM010000007">
    <property type="protein sequence ID" value="KAK1375004.1"/>
    <property type="molecule type" value="Genomic_DNA"/>
</dbReference>
<comment type="subcellular location">
    <subcellularLocation>
        <location evidence="1">Vacuole</location>
    </subcellularLocation>
</comment>
<dbReference type="AlphaFoldDB" id="A0AAD8MJI9"/>